<dbReference type="InterPro" id="IPR013083">
    <property type="entry name" value="Znf_RING/FYVE/PHD"/>
</dbReference>
<gene>
    <name evidence="2" type="ORF">BDA96_09G050200</name>
</gene>
<name>A0A921U3U9_SORBI</name>
<protein>
    <recommendedName>
        <fullName evidence="4">SIAH-type domain-containing protein</fullName>
    </recommendedName>
</protein>
<dbReference type="AlphaFoldDB" id="A0A921U3U9"/>
<evidence type="ECO:0000313" key="3">
    <source>
        <dbReference type="Proteomes" id="UP000807115"/>
    </source>
</evidence>
<evidence type="ECO:0000313" key="2">
    <source>
        <dbReference type="EMBL" id="KAG0517001.1"/>
    </source>
</evidence>
<reference evidence="2" key="2">
    <citation type="submission" date="2020-10" db="EMBL/GenBank/DDBJ databases">
        <authorList>
            <person name="Cooper E.A."/>
            <person name="Brenton Z.W."/>
            <person name="Flinn B.S."/>
            <person name="Jenkins J."/>
            <person name="Shu S."/>
            <person name="Flowers D."/>
            <person name="Luo F."/>
            <person name="Wang Y."/>
            <person name="Xia P."/>
            <person name="Barry K."/>
            <person name="Daum C."/>
            <person name="Lipzen A."/>
            <person name="Yoshinaga Y."/>
            <person name="Schmutz J."/>
            <person name="Saski C."/>
            <person name="Vermerris W."/>
            <person name="Kresovich S."/>
        </authorList>
    </citation>
    <scope>NUCLEOTIDE SEQUENCE</scope>
</reference>
<dbReference type="PANTHER" id="PTHR10315:SF96">
    <property type="entry name" value="SIAH-TYPE DOMAIN-CONTAINING PROTEIN"/>
    <property type="match status" value="1"/>
</dbReference>
<sequence>MFSQSGDSNLLQPPIFMSTIASKCPDMERSSGQSIQARYKELFLGNCSGALLGLRALSFSNSSVNSQYHEHSPRPPPMPQCRRRRRRCDRSELQIFQCKAGHAVCSVCRYKLKASGNGKCHVCGVATGGYTRCHAMEHLVESIRFPCPNAIHGCTVRCTYYDQHCHRQHACTRGVTAPARHVGLSALPLRPCSWTTSPRHTTGLAPPRSGLPPPPTLGTTRMTVNSMSTSVMVSTFSSLTVPLMMAAPITGRTCSC</sequence>
<dbReference type="InterPro" id="IPR052088">
    <property type="entry name" value="E3_ubiquitin-ligase_SINA"/>
</dbReference>
<dbReference type="PANTHER" id="PTHR10315">
    <property type="entry name" value="E3 UBIQUITIN PROTEIN LIGASE SIAH"/>
    <property type="match status" value="1"/>
</dbReference>
<organism evidence="2 3">
    <name type="scientific">Sorghum bicolor</name>
    <name type="common">Sorghum</name>
    <name type="synonym">Sorghum vulgare</name>
    <dbReference type="NCBI Taxonomy" id="4558"/>
    <lineage>
        <taxon>Eukaryota</taxon>
        <taxon>Viridiplantae</taxon>
        <taxon>Streptophyta</taxon>
        <taxon>Embryophyta</taxon>
        <taxon>Tracheophyta</taxon>
        <taxon>Spermatophyta</taxon>
        <taxon>Magnoliopsida</taxon>
        <taxon>Liliopsida</taxon>
        <taxon>Poales</taxon>
        <taxon>Poaceae</taxon>
        <taxon>PACMAD clade</taxon>
        <taxon>Panicoideae</taxon>
        <taxon>Andropogonodae</taxon>
        <taxon>Andropogoneae</taxon>
        <taxon>Sorghinae</taxon>
        <taxon>Sorghum</taxon>
    </lineage>
</organism>
<evidence type="ECO:0008006" key="4">
    <source>
        <dbReference type="Google" id="ProtNLM"/>
    </source>
</evidence>
<dbReference type="EMBL" id="CM027688">
    <property type="protein sequence ID" value="KAG0517001.1"/>
    <property type="molecule type" value="Genomic_DNA"/>
</dbReference>
<accession>A0A921U3U9</accession>
<comment type="caution">
    <text evidence="2">The sequence shown here is derived from an EMBL/GenBank/DDBJ whole genome shotgun (WGS) entry which is preliminary data.</text>
</comment>
<evidence type="ECO:0000256" key="1">
    <source>
        <dbReference type="SAM" id="MobiDB-lite"/>
    </source>
</evidence>
<reference evidence="2" key="1">
    <citation type="journal article" date="2019" name="BMC Genomics">
        <title>A new reference genome for Sorghum bicolor reveals high levels of sequence similarity between sweet and grain genotypes: implications for the genetics of sugar metabolism.</title>
        <authorList>
            <person name="Cooper E.A."/>
            <person name="Brenton Z.W."/>
            <person name="Flinn B.S."/>
            <person name="Jenkins J."/>
            <person name="Shu S."/>
            <person name="Flowers D."/>
            <person name="Luo F."/>
            <person name="Wang Y."/>
            <person name="Xia P."/>
            <person name="Barry K."/>
            <person name="Daum C."/>
            <person name="Lipzen A."/>
            <person name="Yoshinaga Y."/>
            <person name="Schmutz J."/>
            <person name="Saski C."/>
            <person name="Vermerris W."/>
            <person name="Kresovich S."/>
        </authorList>
    </citation>
    <scope>NUCLEOTIDE SEQUENCE</scope>
</reference>
<dbReference type="Gene3D" id="3.30.40.10">
    <property type="entry name" value="Zinc/RING finger domain, C3HC4 (zinc finger)"/>
    <property type="match status" value="1"/>
</dbReference>
<proteinExistence type="predicted"/>
<dbReference type="Proteomes" id="UP000807115">
    <property type="component" value="Chromosome 9"/>
</dbReference>
<feature type="region of interest" description="Disordered" evidence="1">
    <location>
        <begin position="198"/>
        <end position="219"/>
    </location>
</feature>